<keyword evidence="3" id="KW-1185">Reference proteome</keyword>
<evidence type="ECO:0000259" key="1">
    <source>
        <dbReference type="Pfam" id="PF13302"/>
    </source>
</evidence>
<gene>
    <name evidence="2" type="ORF">PHISCL_02524</name>
</gene>
<comment type="caution">
    <text evidence="2">The sequence shown here is derived from an EMBL/GenBank/DDBJ whole genome shotgun (WGS) entry which is preliminary data.</text>
</comment>
<evidence type="ECO:0000313" key="2">
    <source>
        <dbReference type="EMBL" id="RJE25118.1"/>
    </source>
</evidence>
<evidence type="ECO:0000313" key="3">
    <source>
        <dbReference type="Proteomes" id="UP000266188"/>
    </source>
</evidence>
<dbReference type="Pfam" id="PF13302">
    <property type="entry name" value="Acetyltransf_3"/>
    <property type="match status" value="1"/>
</dbReference>
<proteinExistence type="predicted"/>
<protein>
    <recommendedName>
        <fullName evidence="1">N-acetyltransferase domain-containing protein</fullName>
    </recommendedName>
</protein>
<dbReference type="Gene3D" id="3.40.630.30">
    <property type="match status" value="1"/>
</dbReference>
<dbReference type="SUPFAM" id="SSF55729">
    <property type="entry name" value="Acyl-CoA N-acyltransferases (Nat)"/>
    <property type="match status" value="1"/>
</dbReference>
<dbReference type="InterPro" id="IPR016181">
    <property type="entry name" value="Acyl_CoA_acyltransferase"/>
</dbReference>
<dbReference type="Proteomes" id="UP000266188">
    <property type="component" value="Unassembled WGS sequence"/>
</dbReference>
<dbReference type="GO" id="GO:0016747">
    <property type="term" value="F:acyltransferase activity, transferring groups other than amino-acyl groups"/>
    <property type="evidence" value="ECO:0007669"/>
    <property type="project" value="InterPro"/>
</dbReference>
<name>A0A3A2ZPK4_9EURO</name>
<dbReference type="AlphaFoldDB" id="A0A3A2ZPK4"/>
<organism evidence="2 3">
    <name type="scientific">Aspergillus sclerotialis</name>
    <dbReference type="NCBI Taxonomy" id="2070753"/>
    <lineage>
        <taxon>Eukaryota</taxon>
        <taxon>Fungi</taxon>
        <taxon>Dikarya</taxon>
        <taxon>Ascomycota</taxon>
        <taxon>Pezizomycotina</taxon>
        <taxon>Eurotiomycetes</taxon>
        <taxon>Eurotiomycetidae</taxon>
        <taxon>Eurotiales</taxon>
        <taxon>Aspergillaceae</taxon>
        <taxon>Aspergillus</taxon>
        <taxon>Aspergillus subgen. Polypaecilum</taxon>
    </lineage>
</organism>
<reference evidence="3" key="1">
    <citation type="submission" date="2017-02" db="EMBL/GenBank/DDBJ databases">
        <authorList>
            <person name="Tafer H."/>
            <person name="Lopandic K."/>
        </authorList>
    </citation>
    <scope>NUCLEOTIDE SEQUENCE [LARGE SCALE GENOMIC DNA]</scope>
    <source>
        <strain evidence="3">CBS 366.77</strain>
    </source>
</reference>
<dbReference type="EMBL" id="MVGC01000057">
    <property type="protein sequence ID" value="RJE25118.1"/>
    <property type="molecule type" value="Genomic_DNA"/>
</dbReference>
<dbReference type="InterPro" id="IPR000182">
    <property type="entry name" value="GNAT_dom"/>
</dbReference>
<accession>A0A3A2ZPK4</accession>
<sequence length="138" mass="15239">MPLAASNPPSGRLHLRSLEFSDIPNILARVRDPKCGEYIPHLRITGITHGSLRERVSSWREAAFVSDPFLIIELIAENQVIGKHGFEVLDRSLWSGEAAVMLGSDLTVRGMGYAVEALETMLQYGFSCLVSNKSFFGC</sequence>
<dbReference type="OrthoDB" id="64477at2759"/>
<feature type="domain" description="N-acetyltransferase" evidence="1">
    <location>
        <begin position="12"/>
        <end position="129"/>
    </location>
</feature>